<keyword evidence="2" id="KW-1185">Reference proteome</keyword>
<feature type="non-terminal residue" evidence="1">
    <location>
        <position position="1"/>
    </location>
</feature>
<proteinExistence type="predicted"/>
<protein>
    <submittedName>
        <fullName evidence="1">Uncharacterized protein</fullName>
    </submittedName>
</protein>
<name>A0AA35R2U3_GEOBA</name>
<organism evidence="1 2">
    <name type="scientific">Geodia barretti</name>
    <name type="common">Barrett's horny sponge</name>
    <dbReference type="NCBI Taxonomy" id="519541"/>
    <lineage>
        <taxon>Eukaryota</taxon>
        <taxon>Metazoa</taxon>
        <taxon>Porifera</taxon>
        <taxon>Demospongiae</taxon>
        <taxon>Heteroscleromorpha</taxon>
        <taxon>Tetractinellida</taxon>
        <taxon>Astrophorina</taxon>
        <taxon>Geodiidae</taxon>
        <taxon>Geodia</taxon>
    </lineage>
</organism>
<dbReference type="Proteomes" id="UP001174909">
    <property type="component" value="Unassembled WGS sequence"/>
</dbReference>
<dbReference type="AlphaFoldDB" id="A0AA35R2U3"/>
<reference evidence="1" key="1">
    <citation type="submission" date="2023-03" db="EMBL/GenBank/DDBJ databases">
        <authorList>
            <person name="Steffen K."/>
            <person name="Cardenas P."/>
        </authorList>
    </citation>
    <scope>NUCLEOTIDE SEQUENCE</scope>
</reference>
<comment type="caution">
    <text evidence="1">The sequence shown here is derived from an EMBL/GenBank/DDBJ whole genome shotgun (WGS) entry which is preliminary data.</text>
</comment>
<sequence>TVRGLLQQNTSKTNHFQKTPTKCISVCTALNALLNICKSLSRGI</sequence>
<gene>
    <name evidence="1" type="ORF">GBAR_LOCUS3314</name>
</gene>
<accession>A0AA35R2U3</accession>
<dbReference type="EMBL" id="CASHTH010000460">
    <property type="protein sequence ID" value="CAI8002043.1"/>
    <property type="molecule type" value="Genomic_DNA"/>
</dbReference>
<evidence type="ECO:0000313" key="2">
    <source>
        <dbReference type="Proteomes" id="UP001174909"/>
    </source>
</evidence>
<evidence type="ECO:0000313" key="1">
    <source>
        <dbReference type="EMBL" id="CAI8002043.1"/>
    </source>
</evidence>